<dbReference type="CDD" id="cd12148">
    <property type="entry name" value="fungal_TF_MHR"/>
    <property type="match status" value="1"/>
</dbReference>
<evidence type="ECO:0000256" key="1">
    <source>
        <dbReference type="ARBA" id="ARBA00023242"/>
    </source>
</evidence>
<reference evidence="4 5" key="1">
    <citation type="submission" date="2017-06" db="EMBL/GenBank/DDBJ databases">
        <title>Comparative genomic analysis of Ambrosia Fusariam Clade fungi.</title>
        <authorList>
            <person name="Stajich J.E."/>
            <person name="Carrillo J."/>
            <person name="Kijimoto T."/>
            <person name="Eskalen A."/>
            <person name="O'Donnell K."/>
            <person name="Kasson M."/>
        </authorList>
    </citation>
    <scope>NUCLEOTIDE SEQUENCE [LARGE SCALE GENOMIC DNA]</scope>
    <source>
        <strain evidence="4 5">NRRL62584</strain>
    </source>
</reference>
<dbReference type="Proteomes" id="UP000288168">
    <property type="component" value="Unassembled WGS sequence"/>
</dbReference>
<organism evidence="4 5">
    <name type="scientific">Fusarium duplospermum</name>
    <dbReference type="NCBI Taxonomy" id="1325734"/>
    <lineage>
        <taxon>Eukaryota</taxon>
        <taxon>Fungi</taxon>
        <taxon>Dikarya</taxon>
        <taxon>Ascomycota</taxon>
        <taxon>Pezizomycotina</taxon>
        <taxon>Sordariomycetes</taxon>
        <taxon>Hypocreomycetidae</taxon>
        <taxon>Hypocreales</taxon>
        <taxon>Nectriaceae</taxon>
        <taxon>Fusarium</taxon>
        <taxon>Fusarium solani species complex</taxon>
    </lineage>
</organism>
<dbReference type="InterPro" id="IPR053187">
    <property type="entry name" value="Notoamide_regulator"/>
</dbReference>
<evidence type="ECO:0000259" key="3">
    <source>
        <dbReference type="PROSITE" id="PS50048"/>
    </source>
</evidence>
<evidence type="ECO:0000256" key="2">
    <source>
        <dbReference type="SAM" id="MobiDB-lite"/>
    </source>
</evidence>
<dbReference type="PANTHER" id="PTHR47256:SF1">
    <property type="entry name" value="ZN(II)2CYS6 TRANSCRIPTION FACTOR (EUROFUNG)"/>
    <property type="match status" value="1"/>
</dbReference>
<dbReference type="SUPFAM" id="SSF57701">
    <property type="entry name" value="Zn2/Cys6 DNA-binding domain"/>
    <property type="match status" value="1"/>
</dbReference>
<dbReference type="GO" id="GO:0008270">
    <property type="term" value="F:zinc ion binding"/>
    <property type="evidence" value="ECO:0007669"/>
    <property type="project" value="InterPro"/>
</dbReference>
<keyword evidence="5" id="KW-1185">Reference proteome</keyword>
<evidence type="ECO:0000313" key="4">
    <source>
        <dbReference type="EMBL" id="RSL52669.1"/>
    </source>
</evidence>
<dbReference type="PROSITE" id="PS50048">
    <property type="entry name" value="ZN2_CY6_FUNGAL_2"/>
    <property type="match status" value="1"/>
</dbReference>
<gene>
    <name evidence="4" type="ORF">CEP54_010772</name>
</gene>
<dbReference type="SMART" id="SM00066">
    <property type="entry name" value="GAL4"/>
    <property type="match status" value="1"/>
</dbReference>
<name>A0A428PHX9_9HYPO</name>
<accession>A0A428PHX9</accession>
<feature type="region of interest" description="Disordered" evidence="2">
    <location>
        <begin position="1"/>
        <end position="36"/>
    </location>
</feature>
<dbReference type="OrthoDB" id="426882at2759"/>
<comment type="caution">
    <text evidence="4">The sequence shown here is derived from an EMBL/GenBank/DDBJ whole genome shotgun (WGS) entry which is preliminary data.</text>
</comment>
<dbReference type="InterPro" id="IPR036864">
    <property type="entry name" value="Zn2-C6_fun-type_DNA-bd_sf"/>
</dbReference>
<feature type="domain" description="Zn(2)-C6 fungal-type" evidence="3">
    <location>
        <begin position="45"/>
        <end position="75"/>
    </location>
</feature>
<dbReference type="EMBL" id="NKCI01000132">
    <property type="protein sequence ID" value="RSL52669.1"/>
    <property type="molecule type" value="Genomic_DNA"/>
</dbReference>
<dbReference type="InterPro" id="IPR001138">
    <property type="entry name" value="Zn2Cys6_DnaBD"/>
</dbReference>
<dbReference type="GO" id="GO:0000981">
    <property type="term" value="F:DNA-binding transcription factor activity, RNA polymerase II-specific"/>
    <property type="evidence" value="ECO:0007669"/>
    <property type="project" value="InterPro"/>
</dbReference>
<feature type="compositionally biased region" description="Low complexity" evidence="2">
    <location>
        <begin position="10"/>
        <end position="19"/>
    </location>
</feature>
<protein>
    <recommendedName>
        <fullName evidence="3">Zn(2)-C6 fungal-type domain-containing protein</fullName>
    </recommendedName>
</protein>
<keyword evidence="1" id="KW-0539">Nucleus</keyword>
<dbReference type="AlphaFoldDB" id="A0A428PHX9"/>
<sequence>MQAPQPWPSLRPLRPWPDGDAGDGNPGGRKPRSGLPKKRVLVAEACKLCRKVKAKCSGTRPQCHRCQRLNVECEYNATNAGETRTEAQKRRLNHLSLHEELVQILRTRDESTVSSVLQRLRAGQDIGALVRLVHDGDLLLQCALNPQEHFRYTFPFVRNMPTHLYTTDNPYIDSLLHHRTIAYSSNPPQLGDTSIAPLRVYDIPYHATTLVEPRLDHVKASRWTNVTSSDDIVRSLLKTYFKWEFPYSCFFYLDSFLDDLVAGRERYCSSLLVNAILATACHGQQGLLDRSSFWKPQTLGYQFMAEAKRLWELERDSRKRITTLQAGGVICVACNMDGIDKVGASYLAQSIAMGVDMGLFSETFESRSLRQRTVYAMTAWSLFSWQAVQRFHFYLEPLLPNPPAIQLPPDLGEIFVMYPQSQSPLPIQHSSVFRAVAEFRTIMNEIGNRTFGPGKAQGAVSFTEALNYRAKLLEWMHSLPVSLSPSRIVLPAQLKIHMDLYNLMINLFEPLVGSEATVGNMPSPGEIVTSSRTCMESIIRLYYVRHGFEYWDTMMVIYLLFLGFTALKTLAITRPEHHDAVLSTVVLCAKGLRDQSRCYYIAEAIFMVLRDSMDPSSAHLLKDFAHIEDEEERKQLVARQVQSVFPINIISIADDPEKQRLSRLVEAYTGLGLDSGAESASERSFADHTPWLSSYKYVINQLKASKAEPEDADF</sequence>
<dbReference type="CDD" id="cd00067">
    <property type="entry name" value="GAL4"/>
    <property type="match status" value="1"/>
</dbReference>
<dbReference type="PROSITE" id="PS00463">
    <property type="entry name" value="ZN2_CY6_FUNGAL_1"/>
    <property type="match status" value="1"/>
</dbReference>
<evidence type="ECO:0000313" key="5">
    <source>
        <dbReference type="Proteomes" id="UP000288168"/>
    </source>
</evidence>
<dbReference type="STRING" id="1325734.A0A428PHX9"/>
<dbReference type="Gene3D" id="4.10.240.10">
    <property type="entry name" value="Zn(2)-C6 fungal-type DNA-binding domain"/>
    <property type="match status" value="1"/>
</dbReference>
<proteinExistence type="predicted"/>
<dbReference type="PANTHER" id="PTHR47256">
    <property type="entry name" value="ZN(II)2CYS6 TRANSCRIPTION FACTOR (EUROFUNG)-RELATED"/>
    <property type="match status" value="1"/>
</dbReference>
<dbReference type="Pfam" id="PF00172">
    <property type="entry name" value="Zn_clus"/>
    <property type="match status" value="1"/>
</dbReference>